<dbReference type="Proteomes" id="UP000006514">
    <property type="component" value="Unassembled WGS sequence"/>
</dbReference>
<dbReference type="AlphaFoldDB" id="J0LFZ8"/>
<dbReference type="InParanoid" id="J0LFZ8"/>
<name>J0LFZ8_AURST</name>
<dbReference type="EMBL" id="JH687863">
    <property type="protein sequence ID" value="EJD36375.1"/>
    <property type="molecule type" value="Genomic_DNA"/>
</dbReference>
<organism evidence="1 2">
    <name type="scientific">Auricularia subglabra (strain TFB-10046 / SS5)</name>
    <name type="common">White-rot fungus</name>
    <name type="synonym">Auricularia delicata (strain TFB10046)</name>
    <dbReference type="NCBI Taxonomy" id="717982"/>
    <lineage>
        <taxon>Eukaryota</taxon>
        <taxon>Fungi</taxon>
        <taxon>Dikarya</taxon>
        <taxon>Basidiomycota</taxon>
        <taxon>Agaricomycotina</taxon>
        <taxon>Agaricomycetes</taxon>
        <taxon>Auriculariales</taxon>
        <taxon>Auriculariaceae</taxon>
        <taxon>Auricularia</taxon>
    </lineage>
</organism>
<protein>
    <submittedName>
        <fullName evidence="1">Uncharacterized protein</fullName>
    </submittedName>
</protein>
<evidence type="ECO:0000313" key="1">
    <source>
        <dbReference type="EMBL" id="EJD36375.1"/>
    </source>
</evidence>
<accession>J0LFZ8</accession>
<dbReference type="KEGG" id="adl:AURDEDRAFT_174570"/>
<sequence>MSSLFDHAITLTWPLSIPPEHAGAEVTVVYFSTLVLDGIAFAVCVFDKVKPPATAVLHAHGTRAWVVGESKFIYKTIIVKGCNVLPLSTPGPSAGLTAPNLLWPVLILGGVVSSGILASLQPRLTVRRVCVRKRANMDGAPVEITHLNNERVEVEGVSAAEDAVLISGRLASFDNTSFTVDVGEVKLVSDVERSTVATTAVDGIRKFFIRLTRTIFQHKQIVVAPQTGLTVIRLEPKFPPRSTSAPDVPRVVVSVRTVPRLPVLNPTSSG</sequence>
<gene>
    <name evidence="1" type="ORF">AURDEDRAFT_174570</name>
</gene>
<reference evidence="2" key="1">
    <citation type="journal article" date="2012" name="Science">
        <title>The Paleozoic origin of enzymatic lignin decomposition reconstructed from 31 fungal genomes.</title>
        <authorList>
            <person name="Floudas D."/>
            <person name="Binder M."/>
            <person name="Riley R."/>
            <person name="Barry K."/>
            <person name="Blanchette R.A."/>
            <person name="Henrissat B."/>
            <person name="Martinez A.T."/>
            <person name="Otillar R."/>
            <person name="Spatafora J.W."/>
            <person name="Yadav J.S."/>
            <person name="Aerts A."/>
            <person name="Benoit I."/>
            <person name="Boyd A."/>
            <person name="Carlson A."/>
            <person name="Copeland A."/>
            <person name="Coutinho P.M."/>
            <person name="de Vries R.P."/>
            <person name="Ferreira P."/>
            <person name="Findley K."/>
            <person name="Foster B."/>
            <person name="Gaskell J."/>
            <person name="Glotzer D."/>
            <person name="Gorecki P."/>
            <person name="Heitman J."/>
            <person name="Hesse C."/>
            <person name="Hori C."/>
            <person name="Igarashi K."/>
            <person name="Jurgens J.A."/>
            <person name="Kallen N."/>
            <person name="Kersten P."/>
            <person name="Kohler A."/>
            <person name="Kuees U."/>
            <person name="Kumar T.K.A."/>
            <person name="Kuo A."/>
            <person name="LaButti K."/>
            <person name="Larrondo L.F."/>
            <person name="Lindquist E."/>
            <person name="Ling A."/>
            <person name="Lombard V."/>
            <person name="Lucas S."/>
            <person name="Lundell T."/>
            <person name="Martin R."/>
            <person name="McLaughlin D.J."/>
            <person name="Morgenstern I."/>
            <person name="Morin E."/>
            <person name="Murat C."/>
            <person name="Nagy L.G."/>
            <person name="Nolan M."/>
            <person name="Ohm R.A."/>
            <person name="Patyshakuliyeva A."/>
            <person name="Rokas A."/>
            <person name="Ruiz-Duenas F.J."/>
            <person name="Sabat G."/>
            <person name="Salamov A."/>
            <person name="Samejima M."/>
            <person name="Schmutz J."/>
            <person name="Slot J.C."/>
            <person name="St John F."/>
            <person name="Stenlid J."/>
            <person name="Sun H."/>
            <person name="Sun S."/>
            <person name="Syed K."/>
            <person name="Tsang A."/>
            <person name="Wiebenga A."/>
            <person name="Young D."/>
            <person name="Pisabarro A."/>
            <person name="Eastwood D.C."/>
            <person name="Martin F."/>
            <person name="Cullen D."/>
            <person name="Grigoriev I.V."/>
            <person name="Hibbett D.S."/>
        </authorList>
    </citation>
    <scope>NUCLEOTIDE SEQUENCE [LARGE SCALE GENOMIC DNA]</scope>
    <source>
        <strain evidence="2">TFB10046</strain>
    </source>
</reference>
<proteinExistence type="predicted"/>
<keyword evidence="2" id="KW-1185">Reference proteome</keyword>
<evidence type="ECO:0000313" key="2">
    <source>
        <dbReference type="Proteomes" id="UP000006514"/>
    </source>
</evidence>